<comment type="caution">
    <text evidence="6">The sequence shown here is derived from an EMBL/GenBank/DDBJ whole genome shotgun (WGS) entry which is preliminary data.</text>
</comment>
<dbReference type="Proteomes" id="UP001234216">
    <property type="component" value="Unassembled WGS sequence"/>
</dbReference>
<evidence type="ECO:0000313" key="7">
    <source>
        <dbReference type="Proteomes" id="UP001234216"/>
    </source>
</evidence>
<dbReference type="SUPFAM" id="SSF56059">
    <property type="entry name" value="Glutathione synthetase ATP-binding domain-like"/>
    <property type="match status" value="1"/>
</dbReference>
<gene>
    <name evidence="6" type="ORF">QFZ22_000070</name>
</gene>
<feature type="domain" description="ATP-grasp" evidence="5">
    <location>
        <begin position="117"/>
        <end position="318"/>
    </location>
</feature>
<keyword evidence="1" id="KW-0436">Ligase</keyword>
<evidence type="ECO:0000256" key="2">
    <source>
        <dbReference type="ARBA" id="ARBA00022741"/>
    </source>
</evidence>
<keyword evidence="3 4" id="KW-0067">ATP-binding</keyword>
<dbReference type="EMBL" id="JAUSZV010000001">
    <property type="protein sequence ID" value="MDQ0904085.1"/>
    <property type="molecule type" value="Genomic_DNA"/>
</dbReference>
<dbReference type="Pfam" id="PF18603">
    <property type="entry name" value="LAL_C2"/>
    <property type="match status" value="1"/>
</dbReference>
<dbReference type="GO" id="GO:0005524">
    <property type="term" value="F:ATP binding"/>
    <property type="evidence" value="ECO:0007669"/>
    <property type="project" value="UniProtKB-UniRule"/>
</dbReference>
<organism evidence="6 7">
    <name type="scientific">Streptomyces canus</name>
    <dbReference type="NCBI Taxonomy" id="58343"/>
    <lineage>
        <taxon>Bacteria</taxon>
        <taxon>Bacillati</taxon>
        <taxon>Actinomycetota</taxon>
        <taxon>Actinomycetes</taxon>
        <taxon>Kitasatosporales</taxon>
        <taxon>Streptomycetaceae</taxon>
        <taxon>Streptomyces</taxon>
        <taxon>Streptomyces aurantiacus group</taxon>
    </lineage>
</organism>
<dbReference type="AlphaFoldDB" id="A0AAW8F4M7"/>
<dbReference type="InterPro" id="IPR040570">
    <property type="entry name" value="LAL_C2"/>
</dbReference>
<dbReference type="GO" id="GO:0046872">
    <property type="term" value="F:metal ion binding"/>
    <property type="evidence" value="ECO:0007669"/>
    <property type="project" value="InterPro"/>
</dbReference>
<dbReference type="InterPro" id="IPR052032">
    <property type="entry name" value="ATP-dep_AA_Ligase"/>
</dbReference>
<dbReference type="InterPro" id="IPR041472">
    <property type="entry name" value="BL00235/CARNS1_N"/>
</dbReference>
<sequence length="415" mass="43218">MTTPVMLLEAAGPEAQALARAAAASGHTVHAVTTATVHAAYPPDLHQLLDGYLLTDFAHPEQALADITRYAHQIGAAALLTSNEYLTPLCARACADLGLPGNDPDRAVAARDKAAMAQALEAAGVTTPRTRAITGPGELDALHAAGHLRYPCVIKPADGAGSSGVTVVTDPEQLYAAWHAARSVETMYGMPRAYGALAQDYVTGREFSVESLTQDGATTHLGITRKHLTAGAHRVETGHSLPARLAPADEAKLHEQTEKAIAAVGIRNGASHTELILTPGGRCTVLEIGARLGAGHIGVLIQHALGIDPWQALWDIALGRPPKVAAQSSNYATVRFLTSPAAGRLVSVNGLPDIGERTPAVHLRCAKGNLVAPAASNRGRLGHIIVTGHDPAAVDHLAEKFLRQITVTIDTGSPA</sequence>
<evidence type="ECO:0000259" key="5">
    <source>
        <dbReference type="PROSITE" id="PS50975"/>
    </source>
</evidence>
<evidence type="ECO:0000313" key="6">
    <source>
        <dbReference type="EMBL" id="MDQ0904085.1"/>
    </source>
</evidence>
<dbReference type="Pfam" id="PF18130">
    <property type="entry name" value="ATPgrasp_N"/>
    <property type="match status" value="1"/>
</dbReference>
<dbReference type="PANTHER" id="PTHR43585">
    <property type="entry name" value="FUMIPYRROLE BIOSYNTHESIS PROTEIN C"/>
    <property type="match status" value="1"/>
</dbReference>
<evidence type="ECO:0000256" key="4">
    <source>
        <dbReference type="PROSITE-ProRule" id="PRU00409"/>
    </source>
</evidence>
<dbReference type="Gene3D" id="3.30.470.20">
    <property type="entry name" value="ATP-grasp fold, B domain"/>
    <property type="match status" value="1"/>
</dbReference>
<dbReference type="PANTHER" id="PTHR43585:SF2">
    <property type="entry name" value="ATP-GRASP ENZYME FSQD"/>
    <property type="match status" value="1"/>
</dbReference>
<evidence type="ECO:0000256" key="3">
    <source>
        <dbReference type="ARBA" id="ARBA00022840"/>
    </source>
</evidence>
<dbReference type="SMART" id="SM01209">
    <property type="entry name" value="GARS_A"/>
    <property type="match status" value="1"/>
</dbReference>
<keyword evidence="2 4" id="KW-0547">Nucleotide-binding</keyword>
<proteinExistence type="predicted"/>
<name>A0AAW8F4M7_9ACTN</name>
<dbReference type="GO" id="GO:0016874">
    <property type="term" value="F:ligase activity"/>
    <property type="evidence" value="ECO:0007669"/>
    <property type="project" value="UniProtKB-KW"/>
</dbReference>
<evidence type="ECO:0000256" key="1">
    <source>
        <dbReference type="ARBA" id="ARBA00022598"/>
    </source>
</evidence>
<accession>A0AAW8F4M7</accession>
<reference evidence="6" key="1">
    <citation type="submission" date="2023-07" db="EMBL/GenBank/DDBJ databases">
        <title>Comparative genomics of wheat-associated soil bacteria to identify genetic determinants of phenazine resistance.</title>
        <authorList>
            <person name="Mouncey N."/>
        </authorList>
    </citation>
    <scope>NUCLEOTIDE SEQUENCE</scope>
    <source>
        <strain evidence="6">V4I22</strain>
    </source>
</reference>
<dbReference type="RefSeq" id="WP_306971579.1">
    <property type="nucleotide sequence ID" value="NZ_JAUSZV010000001.1"/>
</dbReference>
<dbReference type="InterPro" id="IPR011761">
    <property type="entry name" value="ATP-grasp"/>
</dbReference>
<protein>
    <submittedName>
        <fullName evidence="6">Biotin carboxylase</fullName>
    </submittedName>
</protein>
<dbReference type="Gene3D" id="3.40.50.20">
    <property type="match status" value="1"/>
</dbReference>
<dbReference type="Pfam" id="PF13535">
    <property type="entry name" value="ATP-grasp_4"/>
    <property type="match status" value="1"/>
</dbReference>
<dbReference type="PROSITE" id="PS50975">
    <property type="entry name" value="ATP_GRASP"/>
    <property type="match status" value="1"/>
</dbReference>